<dbReference type="AlphaFoldDB" id="A0A9W9KQK1"/>
<organism evidence="4 5">
    <name type="scientific">Penicillium angulare</name>
    <dbReference type="NCBI Taxonomy" id="116970"/>
    <lineage>
        <taxon>Eukaryota</taxon>
        <taxon>Fungi</taxon>
        <taxon>Dikarya</taxon>
        <taxon>Ascomycota</taxon>
        <taxon>Pezizomycotina</taxon>
        <taxon>Eurotiomycetes</taxon>
        <taxon>Eurotiomycetidae</taxon>
        <taxon>Eurotiales</taxon>
        <taxon>Aspergillaceae</taxon>
        <taxon>Penicillium</taxon>
    </lineage>
</organism>
<proteinExistence type="inferred from homology"/>
<feature type="domain" description="NADP-dependent oxidoreductase" evidence="3">
    <location>
        <begin position="11"/>
        <end position="310"/>
    </location>
</feature>
<dbReference type="InterPro" id="IPR050523">
    <property type="entry name" value="AKR_Detox_Biosynth"/>
</dbReference>
<dbReference type="InterPro" id="IPR023210">
    <property type="entry name" value="NADP_OxRdtase_dom"/>
</dbReference>
<keyword evidence="1" id="KW-0560">Oxidoreductase</keyword>
<dbReference type="PANTHER" id="PTHR43364:SF4">
    <property type="entry name" value="NAD(P)-LINKED OXIDOREDUCTASE SUPERFAMILY PROTEIN"/>
    <property type="match status" value="1"/>
</dbReference>
<sequence>MSSESAPEYVMGTQGFAGAWNDENITELIDHLEAANIKHYDTARLYPMTDSGASERLLGRVRQPDFVIDTKILYKPEALLRENMRDSFDKSIEALGVSKVNTLYAHAPDKATPIAQQAANFDELYREGSFKQLGLCNYSLKEVNEWIEIATEKGYVQATVYQGQYSIFCRHYEKELFPFLRKHGIKFVANSPLAGGFATGKLTLAENDEKLKGTRFEQAEGNVMGYLYRMWFDKPVFHHPVRELIAIGERFGISSLSQIAMRWLLFHSGLKSTDWVAIGPSNVAQLKDYLAARDAGSLPEEMAMEIDKLYGPLADEAAGMVEYGWWS</sequence>
<evidence type="ECO:0000256" key="1">
    <source>
        <dbReference type="ARBA" id="ARBA00023002"/>
    </source>
</evidence>
<dbReference type="InterPro" id="IPR036812">
    <property type="entry name" value="NAD(P)_OxRdtase_dom_sf"/>
</dbReference>
<dbReference type="PANTHER" id="PTHR43364">
    <property type="entry name" value="NADH-SPECIFIC METHYLGLYOXAL REDUCTASE-RELATED"/>
    <property type="match status" value="1"/>
</dbReference>
<evidence type="ECO:0000313" key="4">
    <source>
        <dbReference type="EMBL" id="KAJ5115697.1"/>
    </source>
</evidence>
<reference evidence="4" key="1">
    <citation type="submission" date="2022-11" db="EMBL/GenBank/DDBJ databases">
        <authorList>
            <person name="Petersen C."/>
        </authorList>
    </citation>
    <scope>NUCLEOTIDE SEQUENCE</scope>
    <source>
        <strain evidence="4">IBT 30069</strain>
    </source>
</reference>
<evidence type="ECO:0000259" key="3">
    <source>
        <dbReference type="Pfam" id="PF00248"/>
    </source>
</evidence>
<keyword evidence="5" id="KW-1185">Reference proteome</keyword>
<dbReference type="OrthoDB" id="48988at2759"/>
<reference evidence="4" key="2">
    <citation type="journal article" date="2023" name="IMA Fungus">
        <title>Comparative genomic study of the Penicillium genus elucidates a diverse pangenome and 15 lateral gene transfer events.</title>
        <authorList>
            <person name="Petersen C."/>
            <person name="Sorensen T."/>
            <person name="Nielsen M.R."/>
            <person name="Sondergaard T.E."/>
            <person name="Sorensen J.L."/>
            <person name="Fitzpatrick D.A."/>
            <person name="Frisvad J.C."/>
            <person name="Nielsen K.L."/>
        </authorList>
    </citation>
    <scope>NUCLEOTIDE SEQUENCE</scope>
    <source>
        <strain evidence="4">IBT 30069</strain>
    </source>
</reference>
<comment type="similarity">
    <text evidence="2">Belongs to the aldo/keto reductase family. Aldo/keto reductase 2 subfamily.</text>
</comment>
<gene>
    <name evidence="4" type="ORF">N7456_000045</name>
</gene>
<dbReference type="EMBL" id="JAPQKH010000001">
    <property type="protein sequence ID" value="KAJ5115697.1"/>
    <property type="molecule type" value="Genomic_DNA"/>
</dbReference>
<dbReference type="Pfam" id="PF00248">
    <property type="entry name" value="Aldo_ket_red"/>
    <property type="match status" value="1"/>
</dbReference>
<comment type="caution">
    <text evidence="4">The sequence shown here is derived from an EMBL/GenBank/DDBJ whole genome shotgun (WGS) entry which is preliminary data.</text>
</comment>
<dbReference type="GO" id="GO:0016491">
    <property type="term" value="F:oxidoreductase activity"/>
    <property type="evidence" value="ECO:0007669"/>
    <property type="project" value="UniProtKB-KW"/>
</dbReference>
<name>A0A9W9KQK1_9EURO</name>
<evidence type="ECO:0000313" key="5">
    <source>
        <dbReference type="Proteomes" id="UP001149165"/>
    </source>
</evidence>
<protein>
    <submittedName>
        <fullName evidence="4">Aldo/keto reductase</fullName>
    </submittedName>
</protein>
<dbReference type="SUPFAM" id="SSF51430">
    <property type="entry name" value="NAD(P)-linked oxidoreductase"/>
    <property type="match status" value="1"/>
</dbReference>
<dbReference type="Proteomes" id="UP001149165">
    <property type="component" value="Unassembled WGS sequence"/>
</dbReference>
<accession>A0A9W9KQK1</accession>
<evidence type="ECO:0000256" key="2">
    <source>
        <dbReference type="ARBA" id="ARBA00038157"/>
    </source>
</evidence>
<dbReference type="Gene3D" id="3.20.20.100">
    <property type="entry name" value="NADP-dependent oxidoreductase domain"/>
    <property type="match status" value="1"/>
</dbReference>